<keyword evidence="3" id="KW-1185">Reference proteome</keyword>
<dbReference type="AlphaFoldDB" id="A0A9N7UB57"/>
<feature type="compositionally biased region" description="Basic and acidic residues" evidence="1">
    <location>
        <begin position="84"/>
        <end position="96"/>
    </location>
</feature>
<evidence type="ECO:0000313" key="3">
    <source>
        <dbReference type="Proteomes" id="UP001153269"/>
    </source>
</evidence>
<evidence type="ECO:0000313" key="2">
    <source>
        <dbReference type="EMBL" id="CAB1428453.1"/>
    </source>
</evidence>
<sequence>MRASSAKYLVTQAAPSLSDVPPGPYLEVKVEARWRRKVGSQIREVVLATSRLPNLKEEHEKAADEEEESRRQLQLADGGWMWSQRDRKSEEKENKPVKTGACLLLMTEL</sequence>
<gene>
    <name evidence="2" type="ORF">PLEPLA_LOCUS16426</name>
</gene>
<protein>
    <submittedName>
        <fullName evidence="2">Uncharacterized protein</fullName>
    </submittedName>
</protein>
<organism evidence="2 3">
    <name type="scientific">Pleuronectes platessa</name>
    <name type="common">European plaice</name>
    <dbReference type="NCBI Taxonomy" id="8262"/>
    <lineage>
        <taxon>Eukaryota</taxon>
        <taxon>Metazoa</taxon>
        <taxon>Chordata</taxon>
        <taxon>Craniata</taxon>
        <taxon>Vertebrata</taxon>
        <taxon>Euteleostomi</taxon>
        <taxon>Actinopterygii</taxon>
        <taxon>Neopterygii</taxon>
        <taxon>Teleostei</taxon>
        <taxon>Neoteleostei</taxon>
        <taxon>Acanthomorphata</taxon>
        <taxon>Carangaria</taxon>
        <taxon>Pleuronectiformes</taxon>
        <taxon>Pleuronectoidei</taxon>
        <taxon>Pleuronectidae</taxon>
        <taxon>Pleuronectes</taxon>
    </lineage>
</organism>
<comment type="caution">
    <text evidence="2">The sequence shown here is derived from an EMBL/GenBank/DDBJ whole genome shotgun (WGS) entry which is preliminary data.</text>
</comment>
<dbReference type="Proteomes" id="UP001153269">
    <property type="component" value="Unassembled WGS sequence"/>
</dbReference>
<proteinExistence type="predicted"/>
<accession>A0A9N7UB57</accession>
<feature type="region of interest" description="Disordered" evidence="1">
    <location>
        <begin position="56"/>
        <end position="96"/>
    </location>
</feature>
<name>A0A9N7UB57_PLEPL</name>
<reference evidence="2" key="1">
    <citation type="submission" date="2020-03" db="EMBL/GenBank/DDBJ databases">
        <authorList>
            <person name="Weist P."/>
        </authorList>
    </citation>
    <scope>NUCLEOTIDE SEQUENCE</scope>
</reference>
<evidence type="ECO:0000256" key="1">
    <source>
        <dbReference type="SAM" id="MobiDB-lite"/>
    </source>
</evidence>
<dbReference type="EMBL" id="CADEAL010001057">
    <property type="protein sequence ID" value="CAB1428453.1"/>
    <property type="molecule type" value="Genomic_DNA"/>
</dbReference>